<dbReference type="InterPro" id="IPR043128">
    <property type="entry name" value="Rev_trsase/Diguanyl_cyclase"/>
</dbReference>
<dbReference type="InterPro" id="IPR001633">
    <property type="entry name" value="EAL_dom"/>
</dbReference>
<dbReference type="InterPro" id="IPR029787">
    <property type="entry name" value="Nucleotide_cyclase"/>
</dbReference>
<dbReference type="Gene3D" id="3.30.70.270">
    <property type="match status" value="1"/>
</dbReference>
<dbReference type="SUPFAM" id="SSF141868">
    <property type="entry name" value="EAL domain-like"/>
    <property type="match status" value="1"/>
</dbReference>
<feature type="modified residue" description="4-aspartylphosphate" evidence="1">
    <location>
        <position position="60"/>
    </location>
</feature>
<dbReference type="SMART" id="SM00052">
    <property type="entry name" value="EAL"/>
    <property type="match status" value="1"/>
</dbReference>
<accession>A0ABQ0MWH0</accession>
<evidence type="ECO:0000259" key="3">
    <source>
        <dbReference type="PROSITE" id="PS50883"/>
    </source>
</evidence>
<dbReference type="RefSeq" id="WP_057182841.1">
    <property type="nucleotide sequence ID" value="NZ_BDQM01000018.1"/>
</dbReference>
<dbReference type="Pfam" id="PF00563">
    <property type="entry name" value="EAL"/>
    <property type="match status" value="1"/>
</dbReference>
<comment type="caution">
    <text evidence="5">The sequence shown here is derived from an EMBL/GenBank/DDBJ whole genome shotgun (WGS) entry which is preliminary data.</text>
</comment>
<dbReference type="SMART" id="SM00448">
    <property type="entry name" value="REC"/>
    <property type="match status" value="1"/>
</dbReference>
<dbReference type="SUPFAM" id="SSF55073">
    <property type="entry name" value="Nucleotide cyclase"/>
    <property type="match status" value="1"/>
</dbReference>
<dbReference type="Gene3D" id="3.40.50.2300">
    <property type="match status" value="1"/>
</dbReference>
<dbReference type="PANTHER" id="PTHR44757">
    <property type="entry name" value="DIGUANYLATE CYCLASE DGCP"/>
    <property type="match status" value="1"/>
</dbReference>
<keyword evidence="1" id="KW-0597">Phosphoprotein</keyword>
<evidence type="ECO:0000313" key="6">
    <source>
        <dbReference type="Proteomes" id="UP000197068"/>
    </source>
</evidence>
<dbReference type="Pfam" id="PF00990">
    <property type="entry name" value="GGDEF"/>
    <property type="match status" value="1"/>
</dbReference>
<evidence type="ECO:0000256" key="1">
    <source>
        <dbReference type="PROSITE-ProRule" id="PRU00169"/>
    </source>
</evidence>
<dbReference type="CDD" id="cd01949">
    <property type="entry name" value="GGDEF"/>
    <property type="match status" value="1"/>
</dbReference>
<dbReference type="PROSITE" id="PS50883">
    <property type="entry name" value="EAL"/>
    <property type="match status" value="1"/>
</dbReference>
<dbReference type="NCBIfam" id="TIGR00254">
    <property type="entry name" value="GGDEF"/>
    <property type="match status" value="1"/>
</dbReference>
<evidence type="ECO:0000313" key="5">
    <source>
        <dbReference type="EMBL" id="GAW96723.1"/>
    </source>
</evidence>
<gene>
    <name evidence="5" type="ORF">MTCD1_02343</name>
</gene>
<dbReference type="SUPFAM" id="SSF52172">
    <property type="entry name" value="CheY-like"/>
    <property type="match status" value="1"/>
</dbReference>
<dbReference type="CDD" id="cd00156">
    <property type="entry name" value="REC"/>
    <property type="match status" value="1"/>
</dbReference>
<feature type="domain" description="GGDEF" evidence="4">
    <location>
        <begin position="170"/>
        <end position="303"/>
    </location>
</feature>
<dbReference type="CDD" id="cd01948">
    <property type="entry name" value="EAL"/>
    <property type="match status" value="1"/>
</dbReference>
<proteinExistence type="predicted"/>
<dbReference type="PANTHER" id="PTHR44757:SF2">
    <property type="entry name" value="BIOFILM ARCHITECTURE MAINTENANCE PROTEIN MBAA"/>
    <property type="match status" value="1"/>
</dbReference>
<dbReference type="InterPro" id="IPR000160">
    <property type="entry name" value="GGDEF_dom"/>
</dbReference>
<reference evidence="5 6" key="1">
    <citation type="submission" date="2017-06" db="EMBL/GenBank/DDBJ databases">
        <title>Whole Genome Sequences of Colwellia marinimaniae MTCD1.</title>
        <authorList>
            <person name="Kusumoto H."/>
            <person name="Inoue M."/>
            <person name="Tanikawa K."/>
            <person name="Maeji H."/>
            <person name="Cameron J.H."/>
            <person name="Bartlett D.H."/>
        </authorList>
    </citation>
    <scope>NUCLEOTIDE SEQUENCE [LARGE SCALE GENOMIC DNA]</scope>
    <source>
        <strain evidence="5 6">MTCD1</strain>
    </source>
</reference>
<dbReference type="EMBL" id="BDQM01000018">
    <property type="protein sequence ID" value="GAW96723.1"/>
    <property type="molecule type" value="Genomic_DNA"/>
</dbReference>
<dbReference type="Gene3D" id="3.20.20.450">
    <property type="entry name" value="EAL domain"/>
    <property type="match status" value="1"/>
</dbReference>
<keyword evidence="6" id="KW-1185">Reference proteome</keyword>
<dbReference type="InterPro" id="IPR035919">
    <property type="entry name" value="EAL_sf"/>
</dbReference>
<dbReference type="PROSITE" id="PS50110">
    <property type="entry name" value="RESPONSE_REGULATORY"/>
    <property type="match status" value="1"/>
</dbReference>
<name>A0ABQ0MWH0_9GAMM</name>
<dbReference type="InterPro" id="IPR001789">
    <property type="entry name" value="Sig_transdc_resp-reg_receiver"/>
</dbReference>
<dbReference type="SMART" id="SM00267">
    <property type="entry name" value="GGDEF"/>
    <property type="match status" value="1"/>
</dbReference>
<protein>
    <submittedName>
        <fullName evidence="5">Diguanylate cyclase</fullName>
    </submittedName>
</protein>
<dbReference type="Pfam" id="PF00072">
    <property type="entry name" value="Response_reg"/>
    <property type="match status" value="1"/>
</dbReference>
<dbReference type="Proteomes" id="UP000197068">
    <property type="component" value="Unassembled WGS sequence"/>
</dbReference>
<evidence type="ECO:0000259" key="4">
    <source>
        <dbReference type="PROSITE" id="PS50887"/>
    </source>
</evidence>
<dbReference type="PROSITE" id="PS50887">
    <property type="entry name" value="GGDEF"/>
    <property type="match status" value="1"/>
</dbReference>
<sequence length="555" mass="62672">MGKYSKFKVLIVEDDEDDYILLEALLIEAVGDIGSIVWAEDFKSAQTKIANEHFDFYFLDNRLGAELGVELILEIKQQYETAPPIIMLSGVDDYRTDLDAMERGADDYLIKSELTSYLLERTFRYSLKSKDLEAKLAKLAHYDSLTGLYNRSLFNELLIKTIQQSERSGQKFALVTLDLDNFKFINDNYGHPAGDQLLTKIARRLKHSTRSSDIVARLGGDEFSLLLKDVKNDSDFVKLVENIMAIFQEPIQINSKSVSVTTSAGIAIFPTDAQIANELIDHSDRAMYQAKALGRNNYSFYNQKLHQEAIVKHKLELELNCAIDNNLLCLHYQPIVALDSGKIKSYEALLRWPDSDNGFRNTEEFIEVAEESSLILKIGDWVFKQACLQLEIWSEQGINDRHIAINTSANQFNSDDFTELILKYVRKSPFLAQKLTFELTERKPLAISSKTVKRLLVLSELGFKFSVDDFGIGHSSISYLRAFPMDSIKIDKSIIQNILTSNEDLALCTAIIALGKALSLDVIAEGVETEEIANLLNSLACPYAQGYLYAKPMPL</sequence>
<dbReference type="InterPro" id="IPR011006">
    <property type="entry name" value="CheY-like_superfamily"/>
</dbReference>
<evidence type="ECO:0000259" key="2">
    <source>
        <dbReference type="PROSITE" id="PS50110"/>
    </source>
</evidence>
<dbReference type="InterPro" id="IPR052155">
    <property type="entry name" value="Biofilm_reg_signaling"/>
</dbReference>
<organism evidence="5 6">
    <name type="scientific">Colwellia marinimaniae</name>
    <dbReference type="NCBI Taxonomy" id="1513592"/>
    <lineage>
        <taxon>Bacteria</taxon>
        <taxon>Pseudomonadati</taxon>
        <taxon>Pseudomonadota</taxon>
        <taxon>Gammaproteobacteria</taxon>
        <taxon>Alteromonadales</taxon>
        <taxon>Colwelliaceae</taxon>
        <taxon>Colwellia</taxon>
    </lineage>
</organism>
<feature type="domain" description="Response regulatory" evidence="2">
    <location>
        <begin position="8"/>
        <end position="126"/>
    </location>
</feature>
<feature type="domain" description="EAL" evidence="3">
    <location>
        <begin position="312"/>
        <end position="555"/>
    </location>
</feature>